<evidence type="ECO:0000313" key="3">
    <source>
        <dbReference type="Proteomes" id="UP000181980"/>
    </source>
</evidence>
<evidence type="ECO:0000313" key="2">
    <source>
        <dbReference type="EMBL" id="SEF16620.1"/>
    </source>
</evidence>
<dbReference type="AlphaFoldDB" id="A0A1H5PRZ9"/>
<evidence type="ECO:0000256" key="1">
    <source>
        <dbReference type="SAM" id="MobiDB-lite"/>
    </source>
</evidence>
<reference evidence="3" key="1">
    <citation type="submission" date="2016-10" db="EMBL/GenBank/DDBJ databases">
        <authorList>
            <person name="Varghese N."/>
            <person name="Submissions S."/>
        </authorList>
    </citation>
    <scope>NUCLEOTIDE SEQUENCE [LARGE SCALE GENOMIC DNA]</scope>
    <source>
        <strain evidence="3">DSM 45237</strain>
    </source>
</reference>
<organism evidence="2 3">
    <name type="scientific">Jiangella alba</name>
    <dbReference type="NCBI Taxonomy" id="561176"/>
    <lineage>
        <taxon>Bacteria</taxon>
        <taxon>Bacillati</taxon>
        <taxon>Actinomycetota</taxon>
        <taxon>Actinomycetes</taxon>
        <taxon>Jiangellales</taxon>
        <taxon>Jiangellaceae</taxon>
        <taxon>Jiangella</taxon>
    </lineage>
</organism>
<keyword evidence="3" id="KW-1185">Reference proteome</keyword>
<name>A0A1H5PRZ9_9ACTN</name>
<proteinExistence type="predicted"/>
<dbReference type="EMBL" id="FNUC01000004">
    <property type="protein sequence ID" value="SEF16620.1"/>
    <property type="molecule type" value="Genomic_DNA"/>
</dbReference>
<dbReference type="STRING" id="561176.SAMN04488561_5454"/>
<feature type="compositionally biased region" description="Pro residues" evidence="1">
    <location>
        <begin position="1"/>
        <end position="10"/>
    </location>
</feature>
<protein>
    <submittedName>
        <fullName evidence="2">Uncharacterized protein</fullName>
    </submittedName>
</protein>
<dbReference type="Proteomes" id="UP000181980">
    <property type="component" value="Unassembled WGS sequence"/>
</dbReference>
<sequence length="95" mass="10406">MSSSLPPPRPALVRRPDGTVRSAAPHLSSLSVDEADVAKAVKKHKKKKARPGDDDAEVVVALSKRDRKRLRRKADGYGWTAEEAAAHVLRAWADE</sequence>
<dbReference type="RefSeq" id="WP_069108795.1">
    <property type="nucleotide sequence ID" value="NZ_FNUC01000004.1"/>
</dbReference>
<feature type="region of interest" description="Disordered" evidence="1">
    <location>
        <begin position="1"/>
        <end position="28"/>
    </location>
</feature>
<accession>A0A1H5PRZ9</accession>
<gene>
    <name evidence="2" type="ORF">SAMN04488561_5454</name>
</gene>